<organism evidence="8 9">
    <name type="scientific">Deinococcus roseus</name>
    <dbReference type="NCBI Taxonomy" id="392414"/>
    <lineage>
        <taxon>Bacteria</taxon>
        <taxon>Thermotogati</taxon>
        <taxon>Deinococcota</taxon>
        <taxon>Deinococci</taxon>
        <taxon>Deinococcales</taxon>
        <taxon>Deinococcaceae</taxon>
        <taxon>Deinococcus</taxon>
    </lineage>
</organism>
<dbReference type="Proteomes" id="UP000632222">
    <property type="component" value="Unassembled WGS sequence"/>
</dbReference>
<protein>
    <submittedName>
        <fullName evidence="8">Iron permease</fullName>
    </submittedName>
</protein>
<evidence type="ECO:0000256" key="2">
    <source>
        <dbReference type="ARBA" id="ARBA00008333"/>
    </source>
</evidence>
<keyword evidence="3 6" id="KW-0812">Transmembrane</keyword>
<evidence type="ECO:0000256" key="1">
    <source>
        <dbReference type="ARBA" id="ARBA00004141"/>
    </source>
</evidence>
<comment type="similarity">
    <text evidence="2">Belongs to the oxidase-dependent Fe transporter (OFeT) (TC 9.A.10.1) family.</text>
</comment>
<comment type="subcellular location">
    <subcellularLocation>
        <location evidence="1">Membrane</location>
        <topology evidence="1">Multi-pass membrane protein</topology>
    </subcellularLocation>
</comment>
<keyword evidence="9" id="KW-1185">Reference proteome</keyword>
<feature type="transmembrane region" description="Helical" evidence="6">
    <location>
        <begin position="530"/>
        <end position="552"/>
    </location>
</feature>
<reference evidence="9" key="1">
    <citation type="journal article" date="2019" name="Int. J. Syst. Evol. Microbiol.">
        <title>The Global Catalogue of Microorganisms (GCM) 10K type strain sequencing project: providing services to taxonomists for standard genome sequencing and annotation.</title>
        <authorList>
            <consortium name="The Broad Institute Genomics Platform"/>
            <consortium name="The Broad Institute Genome Sequencing Center for Infectious Disease"/>
            <person name="Wu L."/>
            <person name="Ma J."/>
        </authorList>
    </citation>
    <scope>NUCLEOTIDE SEQUENCE [LARGE SCALE GENOMIC DNA]</scope>
    <source>
        <strain evidence="9">JCM 14370</strain>
    </source>
</reference>
<dbReference type="PANTHER" id="PTHR31632">
    <property type="entry name" value="IRON TRANSPORTER FTH1"/>
    <property type="match status" value="1"/>
</dbReference>
<name>A0ABQ2DCC1_9DEIO</name>
<keyword evidence="4 6" id="KW-1133">Transmembrane helix</keyword>
<evidence type="ECO:0000313" key="8">
    <source>
        <dbReference type="EMBL" id="GGJ53417.1"/>
    </source>
</evidence>
<feature type="transmembrane region" description="Helical" evidence="6">
    <location>
        <begin position="724"/>
        <end position="745"/>
    </location>
</feature>
<evidence type="ECO:0000256" key="5">
    <source>
        <dbReference type="ARBA" id="ARBA00023136"/>
    </source>
</evidence>
<evidence type="ECO:0000313" key="9">
    <source>
        <dbReference type="Proteomes" id="UP000632222"/>
    </source>
</evidence>
<feature type="signal peptide" evidence="7">
    <location>
        <begin position="1"/>
        <end position="21"/>
    </location>
</feature>
<feature type="transmembrane region" description="Helical" evidence="6">
    <location>
        <begin position="641"/>
        <end position="664"/>
    </location>
</feature>
<dbReference type="PANTHER" id="PTHR31632:SF2">
    <property type="entry name" value="PLASMA MEMBRANE IRON PERMEASE"/>
    <property type="match status" value="1"/>
</dbReference>
<evidence type="ECO:0000256" key="7">
    <source>
        <dbReference type="SAM" id="SignalP"/>
    </source>
</evidence>
<feature type="transmembrane region" description="Helical" evidence="6">
    <location>
        <begin position="676"/>
        <end position="704"/>
    </location>
</feature>
<dbReference type="Pfam" id="PF03239">
    <property type="entry name" value="FTR1"/>
    <property type="match status" value="1"/>
</dbReference>
<proteinExistence type="inferred from homology"/>
<evidence type="ECO:0000256" key="4">
    <source>
        <dbReference type="ARBA" id="ARBA00022989"/>
    </source>
</evidence>
<evidence type="ECO:0000256" key="3">
    <source>
        <dbReference type="ARBA" id="ARBA00022692"/>
    </source>
</evidence>
<keyword evidence="5 6" id="KW-0472">Membrane</keyword>
<feature type="transmembrane region" description="Helical" evidence="6">
    <location>
        <begin position="602"/>
        <end position="621"/>
    </location>
</feature>
<dbReference type="RefSeq" id="WP_189007167.1">
    <property type="nucleotide sequence ID" value="NZ_BMOD01000027.1"/>
</dbReference>
<sequence>MKKTVKKLALTLILCSPSALAAPNVGQLSEDLRSHLINTQLEFSINPEHVKSAFQPAREAFAEFKTVLTPAEQLTLQKSFDRLTLSDARSFAVGKAEFWTAVLQMGMQKTLAAVKAGNVTEAQNWLAVREYRQVTRFSRPEANGTVALENLRGQHLSPAAATQQVKADLLDGYQARLNSTLEEIPEAISNDYPIRAAELVSSASGYFSLLSAAHSEQLGTQKTAEVRLAFKELQESLVAGSGVSAALKNTQTLLRGFRAAPLSEAELVRKTGQMLRFLKLVPIEYDRGVKNGTLVRDLEVQEALTFARGAVTAFNDLESSLIAHNSDLTQQTGMVLRQLESGIQITSAGGAVLGNSEVISQVDQLQKNFDALLPENWRKQDGQGDLDVISSILDQMEMAVQQGRYDLAESARLEAYATLEAGGEARLKFFAPQLAQHMEELFWQGQDGHSGLAALIAAQEGLDRIQKTRALLDRDFEQAIKVLGTKTSPVAIGSNAAVIVFREGLEAVLILAALLASLKKREVAHLRRPLWLGAAVAFVFSGVTWVLLQGVLSQFAKYGEKLEAVVSVLAIVVLLIIMNWFFHNVYWTGWMANFHQQKQKLVGRDMGQWVGLVVLGFTSIYREGFETVLFLQSLVLQAGNAVVLLGTLAGLLGVGVVGALVFLLQTKLPHKKMLSATGLLICLVLFTMLGNTTHVLQLVGWFPIHAIDLQVPTSLSLWLGIFPTWEGFILQLVGPLIIIGSYFGAEHLKKAELKKKLDRASA</sequence>
<evidence type="ECO:0000256" key="6">
    <source>
        <dbReference type="SAM" id="Phobius"/>
    </source>
</evidence>
<dbReference type="InterPro" id="IPR004923">
    <property type="entry name" value="FTR1/Fip1/EfeU"/>
</dbReference>
<gene>
    <name evidence="8" type="ORF">GCM10008938_44310</name>
</gene>
<accession>A0ABQ2DCC1</accession>
<feature type="transmembrane region" description="Helical" evidence="6">
    <location>
        <begin position="564"/>
        <end position="582"/>
    </location>
</feature>
<comment type="caution">
    <text evidence="8">The sequence shown here is derived from an EMBL/GenBank/DDBJ whole genome shotgun (WGS) entry which is preliminary data.</text>
</comment>
<feature type="transmembrane region" description="Helical" evidence="6">
    <location>
        <begin position="496"/>
        <end position="518"/>
    </location>
</feature>
<keyword evidence="7" id="KW-0732">Signal</keyword>
<feature type="chain" id="PRO_5047124055" evidence="7">
    <location>
        <begin position="22"/>
        <end position="762"/>
    </location>
</feature>
<dbReference type="EMBL" id="BMOD01000027">
    <property type="protein sequence ID" value="GGJ53417.1"/>
    <property type="molecule type" value="Genomic_DNA"/>
</dbReference>